<keyword evidence="3" id="KW-1185">Reference proteome</keyword>
<evidence type="ECO:0000256" key="1">
    <source>
        <dbReference type="SAM" id="MobiDB-lite"/>
    </source>
</evidence>
<accession>A0ABS5A4N2</accession>
<evidence type="ECO:0000313" key="3">
    <source>
        <dbReference type="Proteomes" id="UP001519363"/>
    </source>
</evidence>
<gene>
    <name evidence="2" type="ORF">JOF53_000405</name>
</gene>
<dbReference type="EMBL" id="JAGIOO010000001">
    <property type="protein sequence ID" value="MBP2471533.1"/>
    <property type="molecule type" value="Genomic_DNA"/>
</dbReference>
<evidence type="ECO:0000313" key="2">
    <source>
        <dbReference type="EMBL" id="MBP2471533.1"/>
    </source>
</evidence>
<dbReference type="Proteomes" id="UP001519363">
    <property type="component" value="Unassembled WGS sequence"/>
</dbReference>
<comment type="caution">
    <text evidence="2">The sequence shown here is derived from an EMBL/GenBank/DDBJ whole genome shotgun (WGS) entry which is preliminary data.</text>
</comment>
<feature type="compositionally biased region" description="Basic and acidic residues" evidence="1">
    <location>
        <begin position="93"/>
        <end position="104"/>
    </location>
</feature>
<name>A0ABS5A4N2_9PSEU</name>
<dbReference type="RefSeq" id="WP_086782716.1">
    <property type="nucleotide sequence ID" value="NZ_JAGIOO010000001.1"/>
</dbReference>
<feature type="region of interest" description="Disordered" evidence="1">
    <location>
        <begin position="90"/>
        <end position="117"/>
    </location>
</feature>
<reference evidence="2 3" key="1">
    <citation type="submission" date="2021-03" db="EMBL/GenBank/DDBJ databases">
        <title>Sequencing the genomes of 1000 actinobacteria strains.</title>
        <authorList>
            <person name="Klenk H.-P."/>
        </authorList>
    </citation>
    <scope>NUCLEOTIDE SEQUENCE [LARGE SCALE GENOMIC DNA]</scope>
    <source>
        <strain evidence="2 3">DSM 44580</strain>
    </source>
</reference>
<organism evidence="2 3">
    <name type="scientific">Crossiella equi</name>
    <dbReference type="NCBI Taxonomy" id="130796"/>
    <lineage>
        <taxon>Bacteria</taxon>
        <taxon>Bacillati</taxon>
        <taxon>Actinomycetota</taxon>
        <taxon>Actinomycetes</taxon>
        <taxon>Pseudonocardiales</taxon>
        <taxon>Pseudonocardiaceae</taxon>
        <taxon>Crossiella</taxon>
    </lineage>
</organism>
<sequence length="117" mass="13080">MTTDRLLSCMHSWTWTVQHAPLVPQPGPSWRLQVWPREFGVSIVLTLYTDSVPWREVRPVFVADLIGARDCGDVGRALNRVVAGMFRLGGRPVPEHYESAERRGGATRPSTRDGGQP</sequence>
<protein>
    <submittedName>
        <fullName evidence="2">Uncharacterized protein</fullName>
    </submittedName>
</protein>
<proteinExistence type="predicted"/>